<dbReference type="Proteomes" id="UP000009169">
    <property type="component" value="Unassembled WGS sequence"/>
</dbReference>
<proteinExistence type="predicted"/>
<dbReference type="EMBL" id="DS995726">
    <property type="protein sequence ID" value="EGE03301.1"/>
    <property type="molecule type" value="Genomic_DNA"/>
</dbReference>
<keyword evidence="3" id="KW-1185">Reference proteome</keyword>
<dbReference type="SUPFAM" id="SSF46934">
    <property type="entry name" value="UBA-like"/>
    <property type="match status" value="1"/>
</dbReference>
<evidence type="ECO:0000313" key="2">
    <source>
        <dbReference type="EMBL" id="EGE03301.1"/>
    </source>
</evidence>
<feature type="compositionally biased region" description="Polar residues" evidence="1">
    <location>
        <begin position="57"/>
        <end position="67"/>
    </location>
</feature>
<evidence type="ECO:0000313" key="3">
    <source>
        <dbReference type="Proteomes" id="UP000009169"/>
    </source>
</evidence>
<protein>
    <submittedName>
        <fullName evidence="2">Ubiquitin interaction domain-containing protein</fullName>
    </submittedName>
</protein>
<dbReference type="Gene3D" id="1.10.8.10">
    <property type="entry name" value="DNA helicase RuvA subunit, C-terminal domain"/>
    <property type="match status" value="1"/>
</dbReference>
<name>F2PN33_TRIEC</name>
<feature type="region of interest" description="Disordered" evidence="1">
    <location>
        <begin position="42"/>
        <end position="91"/>
    </location>
</feature>
<dbReference type="Pfam" id="PF14555">
    <property type="entry name" value="UBA_4"/>
    <property type="match status" value="1"/>
</dbReference>
<dbReference type="VEuPathDB" id="FungiDB:TEQG_02336"/>
<dbReference type="OrthoDB" id="4489171at2759"/>
<gene>
    <name evidence="2" type="ORF">TEQG_02336</name>
</gene>
<evidence type="ECO:0000256" key="1">
    <source>
        <dbReference type="SAM" id="MobiDB-lite"/>
    </source>
</evidence>
<accession>F2PN33</accession>
<organism evidence="2 3">
    <name type="scientific">Trichophyton equinum (strain ATCC MYA-4606 / CBS 127.97)</name>
    <name type="common">Horse ringworm fungus</name>
    <dbReference type="NCBI Taxonomy" id="559882"/>
    <lineage>
        <taxon>Eukaryota</taxon>
        <taxon>Fungi</taxon>
        <taxon>Dikarya</taxon>
        <taxon>Ascomycota</taxon>
        <taxon>Pezizomycotina</taxon>
        <taxon>Eurotiomycetes</taxon>
        <taxon>Eurotiomycetidae</taxon>
        <taxon>Onygenales</taxon>
        <taxon>Arthrodermataceae</taxon>
        <taxon>Trichophyton</taxon>
    </lineage>
</organism>
<reference evidence="3" key="1">
    <citation type="journal article" date="2012" name="MBio">
        <title>Comparative genome analysis of Trichophyton rubrum and related dermatophytes reveals candidate genes involved in infection.</title>
        <authorList>
            <person name="Martinez D.A."/>
            <person name="Oliver B.G."/>
            <person name="Graeser Y."/>
            <person name="Goldberg J.M."/>
            <person name="Li W."/>
            <person name="Martinez-Rossi N.M."/>
            <person name="Monod M."/>
            <person name="Shelest E."/>
            <person name="Barton R.C."/>
            <person name="Birch E."/>
            <person name="Brakhage A.A."/>
            <person name="Chen Z."/>
            <person name="Gurr S.J."/>
            <person name="Heiman D."/>
            <person name="Heitman J."/>
            <person name="Kosti I."/>
            <person name="Rossi A."/>
            <person name="Saif S."/>
            <person name="Samalova M."/>
            <person name="Saunders C.W."/>
            <person name="Shea T."/>
            <person name="Summerbell R.C."/>
            <person name="Xu J."/>
            <person name="Young S."/>
            <person name="Zeng Q."/>
            <person name="Birren B.W."/>
            <person name="Cuomo C.A."/>
            <person name="White T.C."/>
        </authorList>
    </citation>
    <scope>NUCLEOTIDE SEQUENCE [LARGE SCALE GENOMIC DNA]</scope>
    <source>
        <strain evidence="3">ATCC MYA-4606 / CBS 127.97</strain>
    </source>
</reference>
<dbReference type="HOGENOM" id="CLU_2428632_0_0_1"/>
<sequence>MVPEITDEAIEAFVSFTSASRERAIAFLQHNNGDSHRAINAYFENPNDPLPPVSKAAHSSTDGQRTDSGWIGRGNSTKPPLPRFPQPNSSK</sequence>
<dbReference type="AlphaFoldDB" id="F2PN33"/>
<dbReference type="InterPro" id="IPR009060">
    <property type="entry name" value="UBA-like_sf"/>
</dbReference>